<evidence type="ECO:0000256" key="2">
    <source>
        <dbReference type="ARBA" id="ARBA00023015"/>
    </source>
</evidence>
<evidence type="ECO:0000259" key="7">
    <source>
        <dbReference type="PROSITE" id="PS50888"/>
    </source>
</evidence>
<protein>
    <recommendedName>
        <fullName evidence="7">BHLH domain-containing protein</fullName>
    </recommendedName>
</protein>
<organism evidence="8 9">
    <name type="scientific">Fraxinus pennsylvanica</name>
    <dbReference type="NCBI Taxonomy" id="56036"/>
    <lineage>
        <taxon>Eukaryota</taxon>
        <taxon>Viridiplantae</taxon>
        <taxon>Streptophyta</taxon>
        <taxon>Embryophyta</taxon>
        <taxon>Tracheophyta</taxon>
        <taxon>Spermatophyta</taxon>
        <taxon>Magnoliopsida</taxon>
        <taxon>eudicotyledons</taxon>
        <taxon>Gunneridae</taxon>
        <taxon>Pentapetalae</taxon>
        <taxon>asterids</taxon>
        <taxon>lamiids</taxon>
        <taxon>Lamiales</taxon>
        <taxon>Oleaceae</taxon>
        <taxon>Oleeae</taxon>
        <taxon>Fraxinus</taxon>
    </lineage>
</organism>
<proteinExistence type="predicted"/>
<dbReference type="PANTHER" id="PTHR13935">
    <property type="entry name" value="ACHAETE-SCUTE TRANSCRIPTION FACTOR-RELATED"/>
    <property type="match status" value="1"/>
</dbReference>
<keyword evidence="5" id="KW-0539">Nucleus</keyword>
<keyword evidence="3" id="KW-0238">DNA-binding</keyword>
<evidence type="ECO:0000256" key="1">
    <source>
        <dbReference type="ARBA" id="ARBA00004123"/>
    </source>
</evidence>
<dbReference type="InterPro" id="IPR015660">
    <property type="entry name" value="MASH1/Ascl1a-like"/>
</dbReference>
<dbReference type="Pfam" id="PF00010">
    <property type="entry name" value="HLH"/>
    <property type="match status" value="1"/>
</dbReference>
<dbReference type="PROSITE" id="PS50888">
    <property type="entry name" value="BHLH"/>
    <property type="match status" value="1"/>
</dbReference>
<dbReference type="SUPFAM" id="SSF47459">
    <property type="entry name" value="HLH, helix-loop-helix DNA-binding domain"/>
    <property type="match status" value="1"/>
</dbReference>
<comment type="subcellular location">
    <subcellularLocation>
        <location evidence="1">Nucleus</location>
    </subcellularLocation>
</comment>
<evidence type="ECO:0000313" key="8">
    <source>
        <dbReference type="EMBL" id="CAI9768217.1"/>
    </source>
</evidence>
<keyword evidence="2" id="KW-0805">Transcription regulation</keyword>
<dbReference type="GO" id="GO:0000977">
    <property type="term" value="F:RNA polymerase II transcription regulatory region sequence-specific DNA binding"/>
    <property type="evidence" value="ECO:0007669"/>
    <property type="project" value="TreeGrafter"/>
</dbReference>
<evidence type="ECO:0000256" key="5">
    <source>
        <dbReference type="ARBA" id="ARBA00023242"/>
    </source>
</evidence>
<evidence type="ECO:0000256" key="6">
    <source>
        <dbReference type="SAM" id="MobiDB-lite"/>
    </source>
</evidence>
<dbReference type="GO" id="GO:0090575">
    <property type="term" value="C:RNA polymerase II transcription regulator complex"/>
    <property type="evidence" value="ECO:0007669"/>
    <property type="project" value="TreeGrafter"/>
</dbReference>
<evidence type="ECO:0000313" key="9">
    <source>
        <dbReference type="Proteomes" id="UP000834106"/>
    </source>
</evidence>
<feature type="compositionally biased region" description="Basic and acidic residues" evidence="6">
    <location>
        <begin position="63"/>
        <end position="78"/>
    </location>
</feature>
<evidence type="ECO:0000256" key="4">
    <source>
        <dbReference type="ARBA" id="ARBA00023163"/>
    </source>
</evidence>
<dbReference type="EMBL" id="OU503044">
    <property type="protein sequence ID" value="CAI9768217.1"/>
    <property type="molecule type" value="Genomic_DNA"/>
</dbReference>
<keyword evidence="4" id="KW-0804">Transcription</keyword>
<sequence>MFPSQLQDDLIFEDPSIFQEDLVNLEEYLLTKDQDFSVLADNCSRANPKYAKKRQRKTSSDNQENKEGVSAENKGKKILHREFERQRRKQMAKLYASLRSHLPLEYIKVN</sequence>
<dbReference type="InterPro" id="IPR011598">
    <property type="entry name" value="bHLH_dom"/>
</dbReference>
<feature type="region of interest" description="Disordered" evidence="6">
    <location>
        <begin position="47"/>
        <end position="78"/>
    </location>
</feature>
<dbReference type="PANTHER" id="PTHR13935:SF106">
    <property type="entry name" value="ACHAETE-SCUTE COMPLEX PROTEIN T5-RELATED"/>
    <property type="match status" value="1"/>
</dbReference>
<dbReference type="GO" id="GO:0046983">
    <property type="term" value="F:protein dimerization activity"/>
    <property type="evidence" value="ECO:0007669"/>
    <property type="project" value="InterPro"/>
</dbReference>
<name>A0AAD1ZJL3_9LAMI</name>
<dbReference type="GO" id="GO:0000981">
    <property type="term" value="F:DNA-binding transcription factor activity, RNA polymerase II-specific"/>
    <property type="evidence" value="ECO:0007669"/>
    <property type="project" value="TreeGrafter"/>
</dbReference>
<keyword evidence="9" id="KW-1185">Reference proteome</keyword>
<accession>A0AAD1ZJL3</accession>
<evidence type="ECO:0000256" key="3">
    <source>
        <dbReference type="ARBA" id="ARBA00023125"/>
    </source>
</evidence>
<feature type="domain" description="BHLH" evidence="7">
    <location>
        <begin position="75"/>
        <end position="110"/>
    </location>
</feature>
<dbReference type="Proteomes" id="UP000834106">
    <property type="component" value="Chromosome 9"/>
</dbReference>
<dbReference type="InterPro" id="IPR036638">
    <property type="entry name" value="HLH_DNA-bd_sf"/>
</dbReference>
<dbReference type="AlphaFoldDB" id="A0AAD1ZJL3"/>
<gene>
    <name evidence="8" type="ORF">FPE_LOCUS15647</name>
</gene>
<reference evidence="8" key="1">
    <citation type="submission" date="2023-05" db="EMBL/GenBank/DDBJ databases">
        <authorList>
            <person name="Huff M."/>
        </authorList>
    </citation>
    <scope>NUCLEOTIDE SEQUENCE</scope>
</reference>